<dbReference type="AlphaFoldDB" id="A0A1G1WNW2"/>
<dbReference type="Gene3D" id="2.40.50.140">
    <property type="entry name" value="Nucleic acid-binding proteins"/>
    <property type="match status" value="1"/>
</dbReference>
<keyword evidence="6 9" id="KW-0479">Metal-binding</keyword>
<dbReference type="GO" id="GO:0000287">
    <property type="term" value="F:magnesium ion binding"/>
    <property type="evidence" value="ECO:0007669"/>
    <property type="project" value="UniProtKB-UniRule"/>
</dbReference>
<comment type="subcellular location">
    <subcellularLocation>
        <location evidence="1 9">Cytoplasm</location>
    </subcellularLocation>
</comment>
<dbReference type="GO" id="GO:0006402">
    <property type="term" value="P:mRNA catabolic process"/>
    <property type="evidence" value="ECO:0007669"/>
    <property type="project" value="UniProtKB-UniRule"/>
</dbReference>
<dbReference type="Pfam" id="PF03725">
    <property type="entry name" value="RNase_PH_C"/>
    <property type="match status" value="1"/>
</dbReference>
<dbReference type="Proteomes" id="UP000177821">
    <property type="component" value="Unassembled WGS sequence"/>
</dbReference>
<dbReference type="FunFam" id="2.40.50.140:FF:000023">
    <property type="entry name" value="Polyribonucleotide nucleotidyltransferase"/>
    <property type="match status" value="1"/>
</dbReference>
<keyword evidence="7 9" id="KW-0460">Magnesium</keyword>
<dbReference type="InterPro" id="IPR015848">
    <property type="entry name" value="PNPase_PH_RNA-bd_bac/org-type"/>
</dbReference>
<protein>
    <recommendedName>
        <fullName evidence="9">Polyribonucleotide nucleotidyltransferase</fullName>
        <ecNumber evidence="9">2.7.7.8</ecNumber>
    </recommendedName>
    <alternativeName>
        <fullName evidence="9">Polynucleotide phosphorylase</fullName>
        <shortName evidence="9">PNPase</shortName>
    </alternativeName>
</protein>
<dbReference type="PIRSF" id="PIRSF005499">
    <property type="entry name" value="PNPase"/>
    <property type="match status" value="1"/>
</dbReference>
<dbReference type="InterPro" id="IPR004087">
    <property type="entry name" value="KH_dom"/>
</dbReference>
<evidence type="ECO:0000256" key="3">
    <source>
        <dbReference type="ARBA" id="ARBA00022490"/>
    </source>
</evidence>
<evidence type="ECO:0000256" key="2">
    <source>
        <dbReference type="ARBA" id="ARBA00007404"/>
    </source>
</evidence>
<evidence type="ECO:0000313" key="12">
    <source>
        <dbReference type="Proteomes" id="UP000177821"/>
    </source>
</evidence>
<comment type="similarity">
    <text evidence="2 9">Belongs to the polyribonucleotide nucleotidyltransferase family.</text>
</comment>
<dbReference type="InterPro" id="IPR020568">
    <property type="entry name" value="Ribosomal_Su5_D2-typ_SF"/>
</dbReference>
<dbReference type="InterPro" id="IPR001247">
    <property type="entry name" value="ExoRNase_PH_dom1"/>
</dbReference>
<evidence type="ECO:0000313" key="11">
    <source>
        <dbReference type="EMBL" id="OGY29438.1"/>
    </source>
</evidence>
<dbReference type="HAMAP" id="MF_01595">
    <property type="entry name" value="PNPase"/>
    <property type="match status" value="1"/>
</dbReference>
<dbReference type="NCBIfam" id="NF008805">
    <property type="entry name" value="PRK11824.1"/>
    <property type="match status" value="1"/>
</dbReference>
<evidence type="ECO:0000256" key="1">
    <source>
        <dbReference type="ARBA" id="ARBA00004496"/>
    </source>
</evidence>
<dbReference type="Pfam" id="PF00575">
    <property type="entry name" value="S1"/>
    <property type="match status" value="1"/>
</dbReference>
<accession>A0A1G1WNW2</accession>
<evidence type="ECO:0000256" key="8">
    <source>
        <dbReference type="ARBA" id="ARBA00022884"/>
    </source>
</evidence>
<dbReference type="CDD" id="cd04472">
    <property type="entry name" value="S1_PNPase"/>
    <property type="match status" value="1"/>
</dbReference>
<keyword evidence="3 9" id="KW-0963">Cytoplasm</keyword>
<dbReference type="SUPFAM" id="SSF54791">
    <property type="entry name" value="Eukaryotic type KH-domain (KH-domain type I)"/>
    <property type="match status" value="1"/>
</dbReference>
<dbReference type="SUPFAM" id="SSF55666">
    <property type="entry name" value="Ribonuclease PH domain 2-like"/>
    <property type="match status" value="2"/>
</dbReference>
<dbReference type="InterPro" id="IPR036612">
    <property type="entry name" value="KH_dom_type_1_sf"/>
</dbReference>
<proteinExistence type="inferred from homology"/>
<feature type="binding site" evidence="9">
    <location>
        <position position="490"/>
    </location>
    <ligand>
        <name>Mg(2+)</name>
        <dbReference type="ChEBI" id="CHEBI:18420"/>
    </ligand>
</feature>
<dbReference type="PANTHER" id="PTHR11252">
    <property type="entry name" value="POLYRIBONUCLEOTIDE NUCLEOTIDYLTRANSFERASE"/>
    <property type="match status" value="1"/>
</dbReference>
<dbReference type="SUPFAM" id="SSF50249">
    <property type="entry name" value="Nucleic acid-binding proteins"/>
    <property type="match status" value="1"/>
</dbReference>
<organism evidence="11 12">
    <name type="scientific">Candidatus Woykebacteria bacterium RIFCSPHIGHO2_02_FULL_43_16b</name>
    <dbReference type="NCBI Taxonomy" id="1802601"/>
    <lineage>
        <taxon>Bacteria</taxon>
        <taxon>Candidatus Woykeibacteriota</taxon>
    </lineage>
</organism>
<dbReference type="InterPro" id="IPR027408">
    <property type="entry name" value="PNPase/RNase_PH_dom_sf"/>
</dbReference>
<dbReference type="InterPro" id="IPR004088">
    <property type="entry name" value="KH_dom_type_1"/>
</dbReference>
<gene>
    <name evidence="9" type="primary">pnp</name>
    <name evidence="11" type="ORF">A3J50_00615</name>
</gene>
<dbReference type="SMART" id="SM00322">
    <property type="entry name" value="KH"/>
    <property type="match status" value="1"/>
</dbReference>
<dbReference type="SUPFAM" id="SSF54211">
    <property type="entry name" value="Ribosomal protein S5 domain 2-like"/>
    <property type="match status" value="2"/>
</dbReference>
<dbReference type="InterPro" id="IPR015847">
    <property type="entry name" value="ExoRNase_PH_dom2"/>
</dbReference>
<dbReference type="NCBIfam" id="TIGR03591">
    <property type="entry name" value="polynuc_phos"/>
    <property type="match status" value="1"/>
</dbReference>
<dbReference type="CDD" id="cd11364">
    <property type="entry name" value="RNase_PH_PNPase_2"/>
    <property type="match status" value="1"/>
</dbReference>
<feature type="binding site" evidence="9">
    <location>
        <position position="484"/>
    </location>
    <ligand>
        <name>Mg(2+)</name>
        <dbReference type="ChEBI" id="CHEBI:18420"/>
    </ligand>
</feature>
<keyword evidence="5 9" id="KW-0548">Nucleotidyltransferase</keyword>
<dbReference type="SMART" id="SM00316">
    <property type="entry name" value="S1"/>
    <property type="match status" value="1"/>
</dbReference>
<dbReference type="EMBL" id="MHCX01000025">
    <property type="protein sequence ID" value="OGY29438.1"/>
    <property type="molecule type" value="Genomic_DNA"/>
</dbReference>
<evidence type="ECO:0000256" key="5">
    <source>
        <dbReference type="ARBA" id="ARBA00022695"/>
    </source>
</evidence>
<keyword evidence="4 9" id="KW-0808">Transferase</keyword>
<dbReference type="InterPro" id="IPR012340">
    <property type="entry name" value="NA-bd_OB-fold"/>
</dbReference>
<evidence type="ECO:0000256" key="6">
    <source>
        <dbReference type="ARBA" id="ARBA00022723"/>
    </source>
</evidence>
<comment type="catalytic activity">
    <reaction evidence="9">
        <text>RNA(n+1) + phosphate = RNA(n) + a ribonucleoside 5'-diphosphate</text>
        <dbReference type="Rhea" id="RHEA:22096"/>
        <dbReference type="Rhea" id="RHEA-COMP:14527"/>
        <dbReference type="Rhea" id="RHEA-COMP:17342"/>
        <dbReference type="ChEBI" id="CHEBI:43474"/>
        <dbReference type="ChEBI" id="CHEBI:57930"/>
        <dbReference type="ChEBI" id="CHEBI:140395"/>
        <dbReference type="EC" id="2.7.7.8"/>
    </reaction>
</comment>
<dbReference type="Pfam" id="PF00013">
    <property type="entry name" value="KH_1"/>
    <property type="match status" value="1"/>
</dbReference>
<dbReference type="Pfam" id="PF01138">
    <property type="entry name" value="RNase_PH"/>
    <property type="match status" value="2"/>
</dbReference>
<dbReference type="GO" id="GO:0003723">
    <property type="term" value="F:RNA binding"/>
    <property type="evidence" value="ECO:0007669"/>
    <property type="project" value="UniProtKB-UniRule"/>
</dbReference>
<evidence type="ECO:0000259" key="10">
    <source>
        <dbReference type="PROSITE" id="PS50126"/>
    </source>
</evidence>
<dbReference type="PROSITE" id="PS50126">
    <property type="entry name" value="S1"/>
    <property type="match status" value="1"/>
</dbReference>
<dbReference type="GO" id="GO:0005829">
    <property type="term" value="C:cytosol"/>
    <property type="evidence" value="ECO:0007669"/>
    <property type="project" value="UniProtKB-ARBA"/>
</dbReference>
<dbReference type="PROSITE" id="PS50084">
    <property type="entry name" value="KH_TYPE_1"/>
    <property type="match status" value="1"/>
</dbReference>
<comment type="function">
    <text evidence="9">Involved in mRNA degradation. Catalyzes the phosphorolysis of single-stranded polyribonucleotides processively in the 3'- to 5'-direction.</text>
</comment>
<dbReference type="FunFam" id="3.30.230.70:FF:000002">
    <property type="entry name" value="Polyribonucleotide nucleotidyltransferase"/>
    <property type="match status" value="1"/>
</dbReference>
<evidence type="ECO:0000256" key="7">
    <source>
        <dbReference type="ARBA" id="ARBA00022842"/>
    </source>
</evidence>
<evidence type="ECO:0000256" key="4">
    <source>
        <dbReference type="ARBA" id="ARBA00022679"/>
    </source>
</evidence>
<dbReference type="GO" id="GO:0000175">
    <property type="term" value="F:3'-5'-RNA exonuclease activity"/>
    <property type="evidence" value="ECO:0007669"/>
    <property type="project" value="TreeGrafter"/>
</dbReference>
<dbReference type="FunFam" id="3.30.1370.10:FF:000001">
    <property type="entry name" value="Polyribonucleotide nucleotidyltransferase"/>
    <property type="match status" value="1"/>
</dbReference>
<dbReference type="CDD" id="cd02393">
    <property type="entry name" value="KH-I_PNPase"/>
    <property type="match status" value="1"/>
</dbReference>
<dbReference type="FunFam" id="3.30.230.70:FF:000001">
    <property type="entry name" value="Polyribonucleotide nucleotidyltransferase"/>
    <property type="match status" value="1"/>
</dbReference>
<sequence>MNREIVKKEINWEGKKLVLETGRLAHQANSAVLATLGETVVHATVTNALPKEDTDFFPLSVEYEERLYASGRISTSRFIKREGRPSEQAVLNGRLIDRSIRPLFPKDFKNEVQVIVTVLSYDNENDPAVLGLVAASAALSISDLPWNGPIAGMRLGYAEKEFISNPLETELESSELDLVVSSSDSKVVMIEAGAHEVPEQVIFEGIKSAFEKSQPVIKLIKEFATTVGKEKMTYEVKQVDELVKKEIVEHVRVNFKEKLFNPDRGARDRATGEFREEIYKLFEGKLSKSEMAQIFDKTAKQMVREAIVDEGKRPDGRKINEVREIEVEVGLLPRTHGSAVFRRGDTQILSIATLGSTSLEQLIDGMEGEETRRYMHHYNFPPYATGEVRRVGSPGRREIGHGKLAEKALQPVVPDEIEFPYTIRVVSETMASSGSTSMGATCGSTMALMDAGVPIKTPITGIAMGLITEGDKYEILTDIQALEDFFGDMDFKVAGSEQGVTAIQMDTKIDGLTFEMIDKTLKDARVGRLHILDVMLKALSKPRPELSKYAPRVLVVQIPPKKIGEVIGSGGKTINQIIESSKIDKNTVIDINIEEDGRVIITATSEEAAAKAASQVENITKEVEPGEVYEGTVKRIMPFGAFVEILPGKEGLVHVSQLENRRVEKVEDVIKVGDKFKVKVLEVDSQGRINLSKKLAAD</sequence>
<dbReference type="InterPro" id="IPR003029">
    <property type="entry name" value="S1_domain"/>
</dbReference>
<comment type="caution">
    <text evidence="11">The sequence shown here is derived from an EMBL/GenBank/DDBJ whole genome shotgun (WGS) entry which is preliminary data.</text>
</comment>
<dbReference type="InterPro" id="IPR012162">
    <property type="entry name" value="PNPase"/>
</dbReference>
<evidence type="ECO:0000256" key="9">
    <source>
        <dbReference type="HAMAP-Rule" id="MF_01595"/>
    </source>
</evidence>
<dbReference type="Gene3D" id="3.30.230.70">
    <property type="entry name" value="GHMP Kinase, N-terminal domain"/>
    <property type="match status" value="2"/>
</dbReference>
<reference evidence="11 12" key="1">
    <citation type="journal article" date="2016" name="Nat. Commun.">
        <title>Thousands of microbial genomes shed light on interconnected biogeochemical processes in an aquifer system.</title>
        <authorList>
            <person name="Anantharaman K."/>
            <person name="Brown C.T."/>
            <person name="Hug L.A."/>
            <person name="Sharon I."/>
            <person name="Castelle C.J."/>
            <person name="Probst A.J."/>
            <person name="Thomas B.C."/>
            <person name="Singh A."/>
            <person name="Wilkins M.J."/>
            <person name="Karaoz U."/>
            <person name="Brodie E.L."/>
            <person name="Williams K.H."/>
            <person name="Hubbard S.S."/>
            <person name="Banfield J.F."/>
        </authorList>
    </citation>
    <scope>NUCLEOTIDE SEQUENCE [LARGE SCALE GENOMIC DNA]</scope>
</reference>
<dbReference type="EC" id="2.7.7.8" evidence="9"/>
<dbReference type="PANTHER" id="PTHR11252:SF0">
    <property type="entry name" value="POLYRIBONUCLEOTIDE NUCLEOTIDYLTRANSFERASE 1, MITOCHONDRIAL"/>
    <property type="match status" value="1"/>
</dbReference>
<keyword evidence="8 9" id="KW-0694">RNA-binding</keyword>
<dbReference type="Gene3D" id="3.30.1370.10">
    <property type="entry name" value="K Homology domain, type 1"/>
    <property type="match status" value="1"/>
</dbReference>
<feature type="domain" description="S1 motif" evidence="10">
    <location>
        <begin position="626"/>
        <end position="694"/>
    </location>
</feature>
<comment type="cofactor">
    <cofactor evidence="9">
        <name>Mg(2+)</name>
        <dbReference type="ChEBI" id="CHEBI:18420"/>
    </cofactor>
</comment>
<name>A0A1G1WNW2_9BACT</name>
<dbReference type="Pfam" id="PF03726">
    <property type="entry name" value="PNPase"/>
    <property type="match status" value="1"/>
</dbReference>
<dbReference type="InterPro" id="IPR036345">
    <property type="entry name" value="ExoRNase_PH_dom2_sf"/>
</dbReference>
<dbReference type="GO" id="GO:0004654">
    <property type="term" value="F:polyribonucleotide nucleotidyltransferase activity"/>
    <property type="evidence" value="ECO:0007669"/>
    <property type="project" value="UniProtKB-UniRule"/>
</dbReference>
<dbReference type="GO" id="GO:0006396">
    <property type="term" value="P:RNA processing"/>
    <property type="evidence" value="ECO:0007669"/>
    <property type="project" value="InterPro"/>
</dbReference>